<feature type="signal peptide" evidence="4">
    <location>
        <begin position="1"/>
        <end position="28"/>
    </location>
</feature>
<sequence>MPIRARFTPALATLATSACFFNPGSPYANGTTGDIDTTNVATTAPTSTSGVAPNCGDLVLDPGEECDDGQAGNGACTPDCKDNVCGDGWLGPGELCDDDTATCIDCQRVVCSDGVVAGDEQCDDGNGSNSDACTNACKNATCGDGFLHEGTEQCDDGNPSDADGCIDCHEAVCGDGVVWQDVEGCDDGNQVNDDACSNNCALASCGDGIVGPGEACDDGNDSDADACLNTCKDAFCGDGFVLVGVEACDDGNQLDNDACLANCVIASCGDGHVHDGVEACDDGNATDGDLCSNACAANPKRVFVSSKMYTGALGGVTGADTKCKSMAQAAGLGGNWKAWISGADDSSAPAARFTRSIGGYFLPNGTQVANNWDDLVDGLLQAKIGQHEPGANVQGVGHTVVHTNTKADGTRTGDAHCAGWTSDSADLSTARGSMAHANVRWTEDDVHYCSIAARIYCFEQ</sequence>
<accession>A0ABT5E665</accession>
<dbReference type="Pfam" id="PF13948">
    <property type="entry name" value="DUF4215"/>
    <property type="match status" value="2"/>
</dbReference>
<dbReference type="SUPFAM" id="SSF56436">
    <property type="entry name" value="C-type lectin-like"/>
    <property type="match status" value="1"/>
</dbReference>
<evidence type="ECO:0000256" key="3">
    <source>
        <dbReference type="ARBA" id="ARBA00023157"/>
    </source>
</evidence>
<gene>
    <name evidence="5" type="ORF">POL25_28275</name>
</gene>
<comment type="caution">
    <text evidence="5">The sequence shown here is derived from an EMBL/GenBank/DDBJ whole genome shotgun (WGS) entry which is preliminary data.</text>
</comment>
<feature type="chain" id="PRO_5046862293" evidence="4">
    <location>
        <begin position="29"/>
        <end position="460"/>
    </location>
</feature>
<evidence type="ECO:0000313" key="6">
    <source>
        <dbReference type="Proteomes" id="UP001221686"/>
    </source>
</evidence>
<keyword evidence="2" id="KW-0677">Repeat</keyword>
<evidence type="ECO:0000256" key="4">
    <source>
        <dbReference type="SAM" id="SignalP"/>
    </source>
</evidence>
<dbReference type="NCBIfam" id="TIGR02232">
    <property type="entry name" value="myxo_disulf_rpt"/>
    <property type="match status" value="6"/>
</dbReference>
<dbReference type="PROSITE" id="PS51257">
    <property type="entry name" value="PROKAR_LIPOPROTEIN"/>
    <property type="match status" value="1"/>
</dbReference>
<dbReference type="InterPro" id="IPR016186">
    <property type="entry name" value="C-type_lectin-like/link_sf"/>
</dbReference>
<keyword evidence="1 4" id="KW-0732">Signal</keyword>
<dbReference type="PANTHER" id="PTHR38934">
    <property type="entry name" value="HYPHALLY REGULATED CELL WALL PROTEIN 1"/>
    <property type="match status" value="1"/>
</dbReference>
<dbReference type="InterPro" id="IPR016187">
    <property type="entry name" value="CTDL_fold"/>
</dbReference>
<proteinExistence type="predicted"/>
<protein>
    <submittedName>
        <fullName evidence="5">DUF4215 domain-containing protein</fullName>
    </submittedName>
</protein>
<dbReference type="Gene3D" id="3.10.100.10">
    <property type="entry name" value="Mannose-Binding Protein A, subunit A"/>
    <property type="match status" value="1"/>
</dbReference>
<dbReference type="EMBL" id="JAQNDL010000003">
    <property type="protein sequence ID" value="MDC0720834.1"/>
    <property type="molecule type" value="Genomic_DNA"/>
</dbReference>
<organism evidence="5 6">
    <name type="scientific">Nannocystis bainbridge</name>
    <dbReference type="NCBI Taxonomy" id="2995303"/>
    <lineage>
        <taxon>Bacteria</taxon>
        <taxon>Pseudomonadati</taxon>
        <taxon>Myxococcota</taxon>
        <taxon>Polyangia</taxon>
        <taxon>Nannocystales</taxon>
        <taxon>Nannocystaceae</taxon>
        <taxon>Nannocystis</taxon>
    </lineage>
</organism>
<dbReference type="PANTHER" id="PTHR38934:SF6">
    <property type="entry name" value="CHROMOSOME UNDETERMINED SCAFFOLD_176, WHOLE GENOME SHOTGUN SEQUENCE"/>
    <property type="match status" value="1"/>
</dbReference>
<dbReference type="Proteomes" id="UP001221686">
    <property type="component" value="Unassembled WGS sequence"/>
</dbReference>
<dbReference type="InterPro" id="IPR011936">
    <property type="entry name" value="Myxo_disulph_rpt"/>
</dbReference>
<dbReference type="RefSeq" id="WP_272089343.1">
    <property type="nucleotide sequence ID" value="NZ_JAQNDL010000003.1"/>
</dbReference>
<reference evidence="5 6" key="1">
    <citation type="submission" date="2022-11" db="EMBL/GenBank/DDBJ databases">
        <title>Minimal conservation of predation-associated metabolite biosynthetic gene clusters underscores biosynthetic potential of Myxococcota including descriptions for ten novel species: Archangium lansinium sp. nov., Myxococcus landrumus sp. nov., Nannocystis bai.</title>
        <authorList>
            <person name="Ahearne A."/>
            <person name="Stevens C."/>
            <person name="Dowd S."/>
        </authorList>
    </citation>
    <scope>NUCLEOTIDE SEQUENCE [LARGE SCALE GENOMIC DNA]</scope>
    <source>
        <strain evidence="5 6">BB15-2</strain>
    </source>
</reference>
<keyword evidence="3" id="KW-1015">Disulfide bond</keyword>
<keyword evidence="6" id="KW-1185">Reference proteome</keyword>
<evidence type="ECO:0000256" key="1">
    <source>
        <dbReference type="ARBA" id="ARBA00022729"/>
    </source>
</evidence>
<evidence type="ECO:0000313" key="5">
    <source>
        <dbReference type="EMBL" id="MDC0720834.1"/>
    </source>
</evidence>
<name>A0ABT5E665_9BACT</name>
<evidence type="ECO:0000256" key="2">
    <source>
        <dbReference type="ARBA" id="ARBA00022737"/>
    </source>
</evidence>